<protein>
    <submittedName>
        <fullName evidence="2">Uncharacterized protein</fullName>
    </submittedName>
</protein>
<sequence length="250" mass="28707">MLPSLRRKEKPRRRVPAGLKVASREDWRVIWQSARQGDPRASFCPSRASIRFCICYSGCRRLNVSPNSRRSTRRRTKSVTAWCFVRSRDRNHAARRFVRCGPQEHQGTAQRRRRPPRRGCRPCGRARQSGCQPYRELFEQPPQSRHGHQQRQQRRSWCAGVERCEARPSLHQPRDVTRELPDLLRVAVLNHGRGDEREPCFAIVMTFRKAAVCQGIDWVSTLGRRASSRNGAPSGAARISASSLATSWSN</sequence>
<dbReference type="Proteomes" id="UP001055125">
    <property type="component" value="Unassembled WGS sequence"/>
</dbReference>
<reference evidence="2" key="1">
    <citation type="journal article" date="2021" name="Front. Microbiol.">
        <title>Comprehensive Comparative Genomics and Phenotyping of Methylobacterium Species.</title>
        <authorList>
            <person name="Alessa O."/>
            <person name="Ogura Y."/>
            <person name="Fujitani Y."/>
            <person name="Takami H."/>
            <person name="Hayashi T."/>
            <person name="Sahin N."/>
            <person name="Tani A."/>
        </authorList>
    </citation>
    <scope>NUCLEOTIDE SEQUENCE</scope>
    <source>
        <strain evidence="2">DSM 19015</strain>
    </source>
</reference>
<evidence type="ECO:0000313" key="2">
    <source>
        <dbReference type="EMBL" id="GJD93151.1"/>
    </source>
</evidence>
<proteinExistence type="predicted"/>
<evidence type="ECO:0000256" key="1">
    <source>
        <dbReference type="SAM" id="MobiDB-lite"/>
    </source>
</evidence>
<keyword evidence="3" id="KW-1185">Reference proteome</keyword>
<accession>A0ABQ4RQV9</accession>
<feature type="compositionally biased region" description="Polar residues" evidence="1">
    <location>
        <begin position="240"/>
        <end position="250"/>
    </location>
</feature>
<evidence type="ECO:0000313" key="3">
    <source>
        <dbReference type="Proteomes" id="UP001055125"/>
    </source>
</evidence>
<comment type="caution">
    <text evidence="2">The sequence shown here is derived from an EMBL/GenBank/DDBJ whole genome shotgun (WGS) entry which is preliminary data.</text>
</comment>
<feature type="region of interest" description="Disordered" evidence="1">
    <location>
        <begin position="225"/>
        <end position="250"/>
    </location>
</feature>
<feature type="region of interest" description="Disordered" evidence="1">
    <location>
        <begin position="102"/>
        <end position="124"/>
    </location>
</feature>
<organism evidence="2 3">
    <name type="scientific">Methylobacterium iners</name>
    <dbReference type="NCBI Taxonomy" id="418707"/>
    <lineage>
        <taxon>Bacteria</taxon>
        <taxon>Pseudomonadati</taxon>
        <taxon>Pseudomonadota</taxon>
        <taxon>Alphaproteobacteria</taxon>
        <taxon>Hyphomicrobiales</taxon>
        <taxon>Methylobacteriaceae</taxon>
        <taxon>Methylobacterium</taxon>
    </lineage>
</organism>
<reference evidence="2" key="2">
    <citation type="submission" date="2021-08" db="EMBL/GenBank/DDBJ databases">
        <authorList>
            <person name="Tani A."/>
            <person name="Ola A."/>
            <person name="Ogura Y."/>
            <person name="Katsura K."/>
            <person name="Hayashi T."/>
        </authorList>
    </citation>
    <scope>NUCLEOTIDE SEQUENCE</scope>
    <source>
        <strain evidence="2">DSM 19015</strain>
    </source>
</reference>
<feature type="compositionally biased region" description="Basic residues" evidence="1">
    <location>
        <begin position="110"/>
        <end position="120"/>
    </location>
</feature>
<name>A0ABQ4RQV9_9HYPH</name>
<dbReference type="EMBL" id="BPQP01000005">
    <property type="protein sequence ID" value="GJD93151.1"/>
    <property type="molecule type" value="Genomic_DNA"/>
</dbReference>
<gene>
    <name evidence="2" type="ORF">OCOJLMKI_0341</name>
</gene>